<evidence type="ECO:0008006" key="4">
    <source>
        <dbReference type="Google" id="ProtNLM"/>
    </source>
</evidence>
<keyword evidence="3" id="KW-1185">Reference proteome</keyword>
<dbReference type="RefSeq" id="WP_242373131.1">
    <property type="nucleotide sequence ID" value="NZ_JAKRKC020000003.1"/>
</dbReference>
<evidence type="ECO:0000313" key="2">
    <source>
        <dbReference type="EMBL" id="MCK2221893.1"/>
    </source>
</evidence>
<protein>
    <recommendedName>
        <fullName evidence="4">SPOR domain-containing protein</fullName>
    </recommendedName>
</protein>
<evidence type="ECO:0000256" key="1">
    <source>
        <dbReference type="SAM" id="SignalP"/>
    </source>
</evidence>
<sequence length="294" mass="30606">MKQKWALISTAILALVGGIAAALTAAPSPGGPSAGGPAPALPLIFSTQPEGAHAHVPAGGLRNDRAPKVLVTSPGAPLTLTGLVGSRRAEETSSVTRLRVSCWVWQHVSYTPYQRVVLPAYLDPTVPPETTPVTATLPTPPCTATAGSPDGPYSGTVCVLAGAREGADLAASCQKFLVADGPPPGPRLPAAGAAGVVPLWRAVTEAERKSLEEKGAYGLVPGLEGKYFFPTREQAENFRTLAEERGWGTYVVTEAEIDARHLAKAEAIAAAGEGPAFFLREGLVKLVRLVRIIR</sequence>
<feature type="chain" id="PRO_5046073758" description="SPOR domain-containing protein" evidence="1">
    <location>
        <begin position="26"/>
        <end position="294"/>
    </location>
</feature>
<feature type="signal peptide" evidence="1">
    <location>
        <begin position="1"/>
        <end position="25"/>
    </location>
</feature>
<evidence type="ECO:0000313" key="3">
    <source>
        <dbReference type="Proteomes" id="UP001317259"/>
    </source>
</evidence>
<organism evidence="2 3">
    <name type="scientific">Actinomadura luzonensis</name>
    <dbReference type="NCBI Taxonomy" id="2805427"/>
    <lineage>
        <taxon>Bacteria</taxon>
        <taxon>Bacillati</taxon>
        <taxon>Actinomycetota</taxon>
        <taxon>Actinomycetes</taxon>
        <taxon>Streptosporangiales</taxon>
        <taxon>Thermomonosporaceae</taxon>
        <taxon>Actinomadura</taxon>
    </lineage>
</organism>
<reference evidence="2 3" key="1">
    <citation type="submission" date="2022-04" db="EMBL/GenBank/DDBJ databases">
        <title>Genome draft of Actinomadura sp. ATCC 31491.</title>
        <authorList>
            <person name="Shi X."/>
            <person name="Du Y."/>
        </authorList>
    </citation>
    <scope>NUCLEOTIDE SEQUENCE [LARGE SCALE GENOMIC DNA]</scope>
    <source>
        <strain evidence="2 3">ATCC 31491</strain>
    </source>
</reference>
<accession>A0ABT0GCP2</accession>
<comment type="caution">
    <text evidence="2">The sequence shown here is derived from an EMBL/GenBank/DDBJ whole genome shotgun (WGS) entry which is preliminary data.</text>
</comment>
<dbReference type="Proteomes" id="UP001317259">
    <property type="component" value="Unassembled WGS sequence"/>
</dbReference>
<keyword evidence="1" id="KW-0732">Signal</keyword>
<name>A0ABT0GCP2_9ACTN</name>
<proteinExistence type="predicted"/>
<dbReference type="EMBL" id="JAKRKC020000003">
    <property type="protein sequence ID" value="MCK2221893.1"/>
    <property type="molecule type" value="Genomic_DNA"/>
</dbReference>
<gene>
    <name evidence="2" type="ORF">MF672_050010</name>
</gene>